<proteinExistence type="predicted"/>
<evidence type="ECO:0000313" key="3">
    <source>
        <dbReference type="WBParaSite" id="nRc.2.0.1.t23360-RA"/>
    </source>
</evidence>
<accession>A0A915JC42</accession>
<dbReference type="WBParaSite" id="nRc.2.0.1.t23360-RA">
    <property type="protein sequence ID" value="nRc.2.0.1.t23360-RA"/>
    <property type="gene ID" value="nRc.2.0.1.g23360"/>
</dbReference>
<feature type="region of interest" description="Disordered" evidence="1">
    <location>
        <begin position="69"/>
        <end position="88"/>
    </location>
</feature>
<dbReference type="AlphaFoldDB" id="A0A915JC42"/>
<reference evidence="3" key="1">
    <citation type="submission" date="2022-11" db="UniProtKB">
        <authorList>
            <consortium name="WormBaseParasite"/>
        </authorList>
    </citation>
    <scope>IDENTIFICATION</scope>
</reference>
<dbReference type="Proteomes" id="UP000887565">
    <property type="component" value="Unplaced"/>
</dbReference>
<evidence type="ECO:0000256" key="1">
    <source>
        <dbReference type="SAM" id="MobiDB-lite"/>
    </source>
</evidence>
<protein>
    <submittedName>
        <fullName evidence="3">DDE Tnp4 domain-containing protein</fullName>
    </submittedName>
</protein>
<organism evidence="2 3">
    <name type="scientific">Romanomermis culicivorax</name>
    <name type="common">Nematode worm</name>
    <dbReference type="NCBI Taxonomy" id="13658"/>
    <lineage>
        <taxon>Eukaryota</taxon>
        <taxon>Metazoa</taxon>
        <taxon>Ecdysozoa</taxon>
        <taxon>Nematoda</taxon>
        <taxon>Enoplea</taxon>
        <taxon>Dorylaimia</taxon>
        <taxon>Mermithida</taxon>
        <taxon>Mermithoidea</taxon>
        <taxon>Mermithidae</taxon>
        <taxon>Romanomermis</taxon>
    </lineage>
</organism>
<name>A0A915JC42_ROMCU</name>
<keyword evidence="2" id="KW-1185">Reference proteome</keyword>
<evidence type="ECO:0000313" key="2">
    <source>
        <dbReference type="Proteomes" id="UP000887565"/>
    </source>
</evidence>
<sequence length="88" mass="9780">MPCVIGCIDSTTIPIAAPFENDEEQYADRYGQHSINTMVIIGPDLSIFYCNPLWPAISDELMDVELPDDDDEIAPRLDNVDLNNGGHE</sequence>